<protein>
    <submittedName>
        <fullName evidence="2">Uncharacterized protein</fullName>
    </submittedName>
</protein>
<keyword evidence="3" id="KW-1185">Reference proteome</keyword>
<dbReference type="AlphaFoldDB" id="A0A6A6UVL9"/>
<dbReference type="Proteomes" id="UP000799302">
    <property type="component" value="Unassembled WGS sequence"/>
</dbReference>
<reference evidence="2" key="1">
    <citation type="journal article" date="2020" name="Stud. Mycol.">
        <title>101 Dothideomycetes genomes: a test case for predicting lifestyles and emergence of pathogens.</title>
        <authorList>
            <person name="Haridas S."/>
            <person name="Albert R."/>
            <person name="Binder M."/>
            <person name="Bloem J."/>
            <person name="Labutti K."/>
            <person name="Salamov A."/>
            <person name="Andreopoulos B."/>
            <person name="Baker S."/>
            <person name="Barry K."/>
            <person name="Bills G."/>
            <person name="Bluhm B."/>
            <person name="Cannon C."/>
            <person name="Castanera R."/>
            <person name="Culley D."/>
            <person name="Daum C."/>
            <person name="Ezra D."/>
            <person name="Gonzalez J."/>
            <person name="Henrissat B."/>
            <person name="Kuo A."/>
            <person name="Liang C."/>
            <person name="Lipzen A."/>
            <person name="Lutzoni F."/>
            <person name="Magnuson J."/>
            <person name="Mondo S."/>
            <person name="Nolan M."/>
            <person name="Ohm R."/>
            <person name="Pangilinan J."/>
            <person name="Park H.-J."/>
            <person name="Ramirez L."/>
            <person name="Alfaro M."/>
            <person name="Sun H."/>
            <person name="Tritt A."/>
            <person name="Yoshinaga Y."/>
            <person name="Zwiers L.-H."/>
            <person name="Turgeon B."/>
            <person name="Goodwin S."/>
            <person name="Spatafora J."/>
            <person name="Crous P."/>
            <person name="Grigoriev I."/>
        </authorList>
    </citation>
    <scope>NUCLEOTIDE SEQUENCE</scope>
    <source>
        <strain evidence="2">CBS 115976</strain>
    </source>
</reference>
<proteinExistence type="predicted"/>
<organism evidence="2 3">
    <name type="scientific">Microthyrium microscopicum</name>
    <dbReference type="NCBI Taxonomy" id="703497"/>
    <lineage>
        <taxon>Eukaryota</taxon>
        <taxon>Fungi</taxon>
        <taxon>Dikarya</taxon>
        <taxon>Ascomycota</taxon>
        <taxon>Pezizomycotina</taxon>
        <taxon>Dothideomycetes</taxon>
        <taxon>Dothideomycetes incertae sedis</taxon>
        <taxon>Microthyriales</taxon>
        <taxon>Microthyriaceae</taxon>
        <taxon>Microthyrium</taxon>
    </lineage>
</organism>
<feature type="compositionally biased region" description="Basic and acidic residues" evidence="1">
    <location>
        <begin position="82"/>
        <end position="107"/>
    </location>
</feature>
<gene>
    <name evidence="2" type="ORF">BT63DRAFT_420646</name>
</gene>
<evidence type="ECO:0000313" key="3">
    <source>
        <dbReference type="Proteomes" id="UP000799302"/>
    </source>
</evidence>
<dbReference type="EMBL" id="MU004230">
    <property type="protein sequence ID" value="KAF2675457.1"/>
    <property type="molecule type" value="Genomic_DNA"/>
</dbReference>
<sequence length="451" mass="50961">MQYAAPERNTNLERRSSVDESPTESHSDTPKRDTSAYFAKPGKARQGSHLHQLSQIKEVTGSRLSRRQEILSTTSTSRNKKTSSELLERTMKAPREPGSRQQQEKIHRSSSYVSWSDTANRSEAHFEFPKVSGAVEQSEFKFKPGPYRSSSLGAVRKSMDPSVQRGQALRRARSDQAHYSTNMSGELRSMNSREPSLPGSSPKLVDRQSLPQFQHSAINKRFEPQHSSRAPHAASNRDRSAYHPAMDPRNYSVPQEDSRPTRESGRKQTAEGPDDPSSSSLARLLSHCNQVQNDLEAMADNQDERLSIRQHRRGIPEDMPESYPDLPERRSTVDTDLFEELSYPDYPDGGGLDQIDQRSDVEMNGHPGYSQLASDSWKDDELPSRIEFGADRRVQFEEGFSEDCAEDDGPTTRPAINIPCVGGLRPDMLFNQTPERHQGDISGFWRPNRLY</sequence>
<feature type="region of interest" description="Disordered" evidence="1">
    <location>
        <begin position="142"/>
        <end position="206"/>
    </location>
</feature>
<feature type="compositionally biased region" description="Basic and acidic residues" evidence="1">
    <location>
        <begin position="10"/>
        <end position="34"/>
    </location>
</feature>
<feature type="region of interest" description="Disordered" evidence="1">
    <location>
        <begin position="1"/>
        <end position="113"/>
    </location>
</feature>
<name>A0A6A6UVL9_9PEZI</name>
<accession>A0A6A6UVL9</accession>
<feature type="compositionally biased region" description="Basic and acidic residues" evidence="1">
    <location>
        <begin position="256"/>
        <end position="269"/>
    </location>
</feature>
<feature type="region of interest" description="Disordered" evidence="1">
    <location>
        <begin position="219"/>
        <end position="281"/>
    </location>
</feature>
<evidence type="ECO:0000313" key="2">
    <source>
        <dbReference type="EMBL" id="KAF2675457.1"/>
    </source>
</evidence>
<feature type="compositionally biased region" description="Polar residues" evidence="1">
    <location>
        <begin position="177"/>
        <end position="194"/>
    </location>
</feature>
<evidence type="ECO:0000256" key="1">
    <source>
        <dbReference type="SAM" id="MobiDB-lite"/>
    </source>
</evidence>